<feature type="region of interest" description="Disordered" evidence="1">
    <location>
        <begin position="754"/>
        <end position="802"/>
    </location>
</feature>
<dbReference type="Proteomes" id="UP001175211">
    <property type="component" value="Unassembled WGS sequence"/>
</dbReference>
<feature type="region of interest" description="Disordered" evidence="1">
    <location>
        <begin position="510"/>
        <end position="588"/>
    </location>
</feature>
<feature type="compositionally biased region" description="Low complexity" evidence="1">
    <location>
        <begin position="1158"/>
        <end position="1170"/>
    </location>
</feature>
<gene>
    <name evidence="2" type="ORF">EV420DRAFT_1553901</name>
</gene>
<dbReference type="EMBL" id="JAUEPS010000025">
    <property type="protein sequence ID" value="KAK0455490.1"/>
    <property type="molecule type" value="Genomic_DNA"/>
</dbReference>
<feature type="region of interest" description="Disordered" evidence="1">
    <location>
        <begin position="115"/>
        <end position="152"/>
    </location>
</feature>
<feature type="region of interest" description="Disordered" evidence="1">
    <location>
        <begin position="828"/>
        <end position="1127"/>
    </location>
</feature>
<accession>A0AA39K8P9</accession>
<feature type="compositionally biased region" description="Basic and acidic residues" evidence="1">
    <location>
        <begin position="445"/>
        <end position="454"/>
    </location>
</feature>
<dbReference type="GeneID" id="85357132"/>
<feature type="region of interest" description="Disordered" evidence="1">
    <location>
        <begin position="693"/>
        <end position="724"/>
    </location>
</feature>
<comment type="caution">
    <text evidence="2">The sequence shown here is derived from an EMBL/GenBank/DDBJ whole genome shotgun (WGS) entry which is preliminary data.</text>
</comment>
<feature type="compositionally biased region" description="Polar residues" evidence="1">
    <location>
        <begin position="833"/>
        <end position="845"/>
    </location>
</feature>
<dbReference type="RefSeq" id="XP_060329000.1">
    <property type="nucleotide sequence ID" value="XM_060473584.1"/>
</dbReference>
<sequence>MENLTLPFKDIGRPPALLHRFTSAHPSGIEPSPSPSPPPEQYFDDSSPSTSRSRPTLMQVLGTGLSDTDAAGDAASTSGDAIPGLMIQPSSSIASPTVPSVITLPTDTALLNASEWQLRYPSSEPPKSDPHTHPSSTPLPASTIEVVPPASDDIPLQSGNSLETLIKLKDQLLSSLASYTPPNPSTGFLLAKASREQSSAALDAAKRAHALAQQSLSSVQECANVAHEALVAAERAHSLAENATAAIDKLKTDNEPWKVLEEAVRTELASLTQWIASEEQSRLLAETRRLANSARDLDASNDASGENPHSDRATQLSRGSINGFEAMPDSDIVMGSPDDLRNSAELPHEKINDPPVPDDDLRRRQEIQRRLDEAMAAAEAKRLEGEARDLALRKVEEERLQRVKDAEIAARRAREEEEAEILQARQQREKEKKLQAEQAEAQRAAQEKERREAEEALANRSREVERRRALELKLAEQKKQREEVQLAKMQYNRVQAARIHAERAKVLSADNATSLAPPPPASSLIPPSNGTLHPSASEAVPMNSVPPVPTVPSSQPQVSPPMPLSSLPTHPTMTSSGPASMQIGSVGAQRTSVEVPLPVQAPKQFPLKGNHRALSGEVKPGTTPALSTDPPPSLIHTASLGLRPRVSETSPVPSALLPVDTTRLTHALPSKPDSTSPSDIISPCIGILESQRRLSTDRHSVPPIDHLPQSHLGTPESETMVPYSTSDSGNVPIIKMENMDELFHVQEANLRHIRERTRIDPSQMVKAEEAGRQGPDSVSQPPQHADGPSDAPSPVPNVIPLNNMPASALPPIVGSLQTSITSVPQEDAAHIHAQSTPAAATNSPSLLRKPKKAKASKTSPTNQIASQPSRGNQHVASTNQPTPQTNRKAPPPPVNQKAPPAKQQARVAAVPAPKPPIQKKTPTKPRSTSPLTGQVDLGRTIHNRSSYSSGSSTSRVSEPRGPSPMGPEGFPSENGWHNACPVDEDPTYERHSYEPDRYSSSSNRRGCYSPTQDYPNAPNPNSYDRRCDYYSPSPPPSPRGRPMSPIARSPSPTLGMKRRRREESAFVRNGRQRQEDGDPYSRVPMTRARGIPSRPQTPPAVRNRDTSPPPTLVSRLGTNIDYTGDKPAADYHYSAALAHPPTYSYKSSRRLSSPPPRISNGNNLLGRLSNGRGGGNSKPRLAARIGDAGINDSY</sequence>
<feature type="compositionally biased region" description="Basic and acidic residues" evidence="1">
    <location>
        <begin position="987"/>
        <end position="997"/>
    </location>
</feature>
<feature type="compositionally biased region" description="Basic and acidic residues" evidence="1">
    <location>
        <begin position="338"/>
        <end position="352"/>
    </location>
</feature>
<feature type="compositionally biased region" description="Low complexity" evidence="1">
    <location>
        <begin position="895"/>
        <end position="911"/>
    </location>
</feature>
<feature type="region of interest" description="Disordered" evidence="1">
    <location>
        <begin position="411"/>
        <end position="466"/>
    </location>
</feature>
<evidence type="ECO:0000256" key="1">
    <source>
        <dbReference type="SAM" id="MobiDB-lite"/>
    </source>
</evidence>
<proteinExistence type="predicted"/>
<organism evidence="2 3">
    <name type="scientific">Armillaria tabescens</name>
    <name type="common">Ringless honey mushroom</name>
    <name type="synonym">Agaricus tabescens</name>
    <dbReference type="NCBI Taxonomy" id="1929756"/>
    <lineage>
        <taxon>Eukaryota</taxon>
        <taxon>Fungi</taxon>
        <taxon>Dikarya</taxon>
        <taxon>Basidiomycota</taxon>
        <taxon>Agaricomycotina</taxon>
        <taxon>Agaricomycetes</taxon>
        <taxon>Agaricomycetidae</taxon>
        <taxon>Agaricales</taxon>
        <taxon>Marasmiineae</taxon>
        <taxon>Physalacriaceae</taxon>
        <taxon>Desarmillaria</taxon>
    </lineage>
</organism>
<protein>
    <submittedName>
        <fullName evidence="2">Uncharacterized protein</fullName>
    </submittedName>
</protein>
<evidence type="ECO:0000313" key="2">
    <source>
        <dbReference type="EMBL" id="KAK0455490.1"/>
    </source>
</evidence>
<feature type="region of interest" description="Disordered" evidence="1">
    <location>
        <begin position="295"/>
        <end position="360"/>
    </location>
</feature>
<reference evidence="2" key="1">
    <citation type="submission" date="2023-06" db="EMBL/GenBank/DDBJ databases">
        <authorList>
            <consortium name="Lawrence Berkeley National Laboratory"/>
            <person name="Ahrendt S."/>
            <person name="Sahu N."/>
            <person name="Indic B."/>
            <person name="Wong-Bajracharya J."/>
            <person name="Merenyi Z."/>
            <person name="Ke H.-M."/>
            <person name="Monk M."/>
            <person name="Kocsube S."/>
            <person name="Drula E."/>
            <person name="Lipzen A."/>
            <person name="Balint B."/>
            <person name="Henrissat B."/>
            <person name="Andreopoulos B."/>
            <person name="Martin F.M."/>
            <person name="Harder C.B."/>
            <person name="Rigling D."/>
            <person name="Ford K.L."/>
            <person name="Foster G.D."/>
            <person name="Pangilinan J."/>
            <person name="Papanicolaou A."/>
            <person name="Barry K."/>
            <person name="LaButti K."/>
            <person name="Viragh M."/>
            <person name="Koriabine M."/>
            <person name="Yan M."/>
            <person name="Riley R."/>
            <person name="Champramary S."/>
            <person name="Plett K.L."/>
            <person name="Tsai I.J."/>
            <person name="Slot J."/>
            <person name="Sipos G."/>
            <person name="Plett J."/>
            <person name="Nagy L.G."/>
            <person name="Grigoriev I.V."/>
        </authorList>
    </citation>
    <scope>NUCLEOTIDE SEQUENCE</scope>
    <source>
        <strain evidence="2">CCBAS 213</strain>
    </source>
</reference>
<feature type="compositionally biased region" description="Polar residues" evidence="1">
    <location>
        <begin position="571"/>
        <end position="588"/>
    </location>
</feature>
<feature type="region of interest" description="Disordered" evidence="1">
    <location>
        <begin position="1"/>
        <end position="99"/>
    </location>
</feature>
<feature type="compositionally biased region" description="Low complexity" evidence="1">
    <location>
        <begin position="945"/>
        <end position="956"/>
    </location>
</feature>
<feature type="compositionally biased region" description="Basic and acidic residues" evidence="1">
    <location>
        <begin position="426"/>
        <end position="435"/>
    </location>
</feature>
<feature type="compositionally biased region" description="Low complexity" evidence="1">
    <location>
        <begin position="44"/>
        <end position="81"/>
    </location>
</feature>
<feature type="compositionally biased region" description="Polar residues" evidence="1">
    <location>
        <begin position="998"/>
        <end position="1022"/>
    </location>
</feature>
<feature type="compositionally biased region" description="Polar residues" evidence="1">
    <location>
        <begin position="862"/>
        <end position="887"/>
    </location>
</feature>
<feature type="region of interest" description="Disordered" evidence="1">
    <location>
        <begin position="1143"/>
        <end position="1194"/>
    </location>
</feature>
<dbReference type="AlphaFoldDB" id="A0AA39K8P9"/>
<evidence type="ECO:0000313" key="3">
    <source>
        <dbReference type="Proteomes" id="UP001175211"/>
    </source>
</evidence>
<feature type="compositionally biased region" description="Polar residues" evidence="1">
    <location>
        <begin position="88"/>
        <end position="99"/>
    </location>
</feature>
<name>A0AA39K8P9_ARMTA</name>
<keyword evidence="3" id="KW-1185">Reference proteome</keyword>